<name>A0ABN7ALZ0_9HEMI</name>
<evidence type="ECO:0000313" key="2">
    <source>
        <dbReference type="Proteomes" id="UP001307889"/>
    </source>
</evidence>
<evidence type="ECO:0000313" key="1">
    <source>
        <dbReference type="EMBL" id="BES93253.1"/>
    </source>
</evidence>
<sequence length="188" mass="20523">MYAYSSFLLRLRFLHFSTVSPPIFGFGKYPAIPTPGLTSSSTLASAACIILQMLLNITGAPQAGRGSGSGPRHFKLYETYMRHKLDWRGGSGADYTGGEKRRFTTSPSRVADQSWLSLQMNTAIEATYNINVVALSRSLSCVVLAPIAISALLVTPCPQVDFLFLLAAFWQPSRGITIPPPYRMAILT</sequence>
<proteinExistence type="predicted"/>
<dbReference type="Proteomes" id="UP001307889">
    <property type="component" value="Chromosome 4"/>
</dbReference>
<protein>
    <recommendedName>
        <fullName evidence="3">GHMP kinase N-terminal domain-containing protein</fullName>
    </recommendedName>
</protein>
<organism evidence="1 2">
    <name type="scientific">Nesidiocoris tenuis</name>
    <dbReference type="NCBI Taxonomy" id="355587"/>
    <lineage>
        <taxon>Eukaryota</taxon>
        <taxon>Metazoa</taxon>
        <taxon>Ecdysozoa</taxon>
        <taxon>Arthropoda</taxon>
        <taxon>Hexapoda</taxon>
        <taxon>Insecta</taxon>
        <taxon>Pterygota</taxon>
        <taxon>Neoptera</taxon>
        <taxon>Paraneoptera</taxon>
        <taxon>Hemiptera</taxon>
        <taxon>Heteroptera</taxon>
        <taxon>Panheteroptera</taxon>
        <taxon>Cimicomorpha</taxon>
        <taxon>Miridae</taxon>
        <taxon>Dicyphina</taxon>
        <taxon>Nesidiocoris</taxon>
    </lineage>
</organism>
<dbReference type="EMBL" id="AP028912">
    <property type="protein sequence ID" value="BES93253.1"/>
    <property type="molecule type" value="Genomic_DNA"/>
</dbReference>
<accession>A0ABN7ALZ0</accession>
<evidence type="ECO:0008006" key="3">
    <source>
        <dbReference type="Google" id="ProtNLM"/>
    </source>
</evidence>
<reference evidence="1 2" key="1">
    <citation type="submission" date="2023-09" db="EMBL/GenBank/DDBJ databases">
        <title>Nesidiocoris tenuis whole genome shotgun sequence.</title>
        <authorList>
            <person name="Shibata T."/>
            <person name="Shimoda M."/>
            <person name="Kobayashi T."/>
            <person name="Uehara T."/>
        </authorList>
    </citation>
    <scope>NUCLEOTIDE SEQUENCE [LARGE SCALE GENOMIC DNA]</scope>
    <source>
        <strain evidence="1 2">Japan</strain>
    </source>
</reference>
<keyword evidence="2" id="KW-1185">Reference proteome</keyword>
<gene>
    <name evidence="1" type="ORF">NTJ_06061</name>
</gene>